<feature type="region of interest" description="Disordered" evidence="3">
    <location>
        <begin position="1"/>
        <end position="26"/>
    </location>
</feature>
<dbReference type="InterPro" id="IPR036388">
    <property type="entry name" value="WH-like_DNA-bd_sf"/>
</dbReference>
<protein>
    <recommendedName>
        <fullName evidence="4">Fork-head domain-containing protein</fullName>
    </recommendedName>
</protein>
<evidence type="ECO:0000256" key="1">
    <source>
        <dbReference type="ARBA" id="ARBA00023125"/>
    </source>
</evidence>
<keyword evidence="6" id="KW-1185">Reference proteome</keyword>
<dbReference type="SUPFAM" id="SSF46785">
    <property type="entry name" value="Winged helix' DNA-binding domain"/>
    <property type="match status" value="1"/>
</dbReference>
<organism evidence="5 6">
    <name type="scientific">Agrocybe pediades</name>
    <dbReference type="NCBI Taxonomy" id="84607"/>
    <lineage>
        <taxon>Eukaryota</taxon>
        <taxon>Fungi</taxon>
        <taxon>Dikarya</taxon>
        <taxon>Basidiomycota</taxon>
        <taxon>Agaricomycotina</taxon>
        <taxon>Agaricomycetes</taxon>
        <taxon>Agaricomycetidae</taxon>
        <taxon>Agaricales</taxon>
        <taxon>Agaricineae</taxon>
        <taxon>Strophariaceae</taxon>
        <taxon>Agrocybe</taxon>
    </lineage>
</organism>
<dbReference type="AlphaFoldDB" id="A0A8H4QRR2"/>
<dbReference type="Gene3D" id="1.10.10.10">
    <property type="entry name" value="Winged helix-like DNA-binding domain superfamily/Winged helix DNA-binding domain"/>
    <property type="match status" value="1"/>
</dbReference>
<comment type="caution">
    <text evidence="5">The sequence shown here is derived from an EMBL/GenBank/DDBJ whole genome shotgun (WGS) entry which is preliminary data.</text>
</comment>
<evidence type="ECO:0000259" key="4">
    <source>
        <dbReference type="PROSITE" id="PS50039"/>
    </source>
</evidence>
<dbReference type="GO" id="GO:0005634">
    <property type="term" value="C:nucleus"/>
    <property type="evidence" value="ECO:0007669"/>
    <property type="project" value="UniProtKB-SubCell"/>
</dbReference>
<dbReference type="Pfam" id="PF00250">
    <property type="entry name" value="Forkhead"/>
    <property type="match status" value="1"/>
</dbReference>
<dbReference type="EMBL" id="JAACJL010000034">
    <property type="protein sequence ID" value="KAF4615678.1"/>
    <property type="molecule type" value="Genomic_DNA"/>
</dbReference>
<proteinExistence type="predicted"/>
<dbReference type="InterPro" id="IPR036390">
    <property type="entry name" value="WH_DNA-bd_sf"/>
</dbReference>
<dbReference type="Proteomes" id="UP000521872">
    <property type="component" value="Unassembled WGS sequence"/>
</dbReference>
<evidence type="ECO:0000256" key="2">
    <source>
        <dbReference type="PROSITE-ProRule" id="PRU00089"/>
    </source>
</evidence>
<gene>
    <name evidence="5" type="ORF">D9613_012493</name>
</gene>
<sequence>MARASSKSSPKVTKSCNKGTKSTPRKIRSYSEQMRDALEAQGSTHWNFLPLFATIDAYIRQTMVRLKYPVPPHGVPLDLFYLHPIINPRRPNYLLLILLAIWGSEEKQLTLQQIYNAIEDRFQNGMAKKKTFQDSLRHKLSHEKELFYNIKALAGSLPKKARRKRKTSEEKIDCGRPWTINPFYMYSLDPRFLFKGCHEAPLPLYWMESPLPPYVEDSFSPMSGSSEEYFDESLLYFRQAHVSHDLGSCYQHPYTYASQYATPYAMQSPCYDSGASEYTDL</sequence>
<evidence type="ECO:0000313" key="5">
    <source>
        <dbReference type="EMBL" id="KAF4615678.1"/>
    </source>
</evidence>
<dbReference type="GO" id="GO:0003700">
    <property type="term" value="F:DNA-binding transcription factor activity"/>
    <property type="evidence" value="ECO:0007669"/>
    <property type="project" value="InterPro"/>
</dbReference>
<comment type="subcellular location">
    <subcellularLocation>
        <location evidence="2">Nucleus</location>
    </subcellularLocation>
</comment>
<dbReference type="SMART" id="SM00339">
    <property type="entry name" value="FH"/>
    <property type="match status" value="1"/>
</dbReference>
<feature type="compositionally biased region" description="Polar residues" evidence="3">
    <location>
        <begin position="1"/>
        <end position="22"/>
    </location>
</feature>
<keyword evidence="2" id="KW-0539">Nucleus</keyword>
<dbReference type="InterPro" id="IPR001766">
    <property type="entry name" value="Fork_head_dom"/>
</dbReference>
<keyword evidence="1 2" id="KW-0238">DNA-binding</keyword>
<feature type="DNA-binding region" description="Fork-head" evidence="2">
    <location>
        <begin position="92"/>
        <end position="182"/>
    </location>
</feature>
<dbReference type="PROSITE" id="PS50039">
    <property type="entry name" value="FORK_HEAD_3"/>
    <property type="match status" value="1"/>
</dbReference>
<reference evidence="5 6" key="1">
    <citation type="submission" date="2019-12" db="EMBL/GenBank/DDBJ databases">
        <authorList>
            <person name="Floudas D."/>
            <person name="Bentzer J."/>
            <person name="Ahren D."/>
            <person name="Johansson T."/>
            <person name="Persson P."/>
            <person name="Tunlid A."/>
        </authorList>
    </citation>
    <scope>NUCLEOTIDE SEQUENCE [LARGE SCALE GENOMIC DNA]</scope>
    <source>
        <strain evidence="5 6">CBS 102.39</strain>
    </source>
</reference>
<dbReference type="GO" id="GO:0043565">
    <property type="term" value="F:sequence-specific DNA binding"/>
    <property type="evidence" value="ECO:0007669"/>
    <property type="project" value="InterPro"/>
</dbReference>
<accession>A0A8H4QRR2</accession>
<evidence type="ECO:0000313" key="6">
    <source>
        <dbReference type="Proteomes" id="UP000521872"/>
    </source>
</evidence>
<feature type="domain" description="Fork-head" evidence="4">
    <location>
        <begin position="92"/>
        <end position="182"/>
    </location>
</feature>
<name>A0A8H4QRR2_9AGAR</name>
<evidence type="ECO:0000256" key="3">
    <source>
        <dbReference type="SAM" id="MobiDB-lite"/>
    </source>
</evidence>